<dbReference type="Gene3D" id="1.20.140.10">
    <property type="entry name" value="Butyryl-CoA Dehydrogenase, subunit A, domain 3"/>
    <property type="match status" value="1"/>
</dbReference>
<sequence length="392" mass="43651">MTIAPSAPAIDPEADLDALPDETFRLLVRRWIEENYPDEIRHRPKRLHWKESSLWYFKLAEKGWLCPGWPKEHGGMGLSPAKQIIMVEEQERYGCARIADHGIVMLGPLLIQYGTDAQRERFLPAILRGEHVWAQGYSEPNAGSDLASLRTRAVREGDHYVVNGQKTWTTLGMDANWMFMLVRTDPNVRQQAGISFLLVPMDSPGITLRPIKNLDLHEEFAEVFFDDVKVPVDNRVGPENHGWTMAKSLLGFERIFVGSPKQSENALTRLSTLADHLGIADDPVFRDRYARLAMRLADLKALYAGHVDIVRRGGTLGADVSILKIVQTELYQAITVLMADVSGLDAARLEPLAGGLNPGQMAIQSLPTSIYAGSNEIQRNILAKVVLGLPSS</sequence>
<evidence type="ECO:0000313" key="10">
    <source>
        <dbReference type="EMBL" id="MBJ3777042.1"/>
    </source>
</evidence>
<dbReference type="InterPro" id="IPR006091">
    <property type="entry name" value="Acyl-CoA_Oxase/DH_mid-dom"/>
</dbReference>
<dbReference type="Pfam" id="PF02771">
    <property type="entry name" value="Acyl-CoA_dh_N"/>
    <property type="match status" value="1"/>
</dbReference>
<evidence type="ECO:0000259" key="8">
    <source>
        <dbReference type="Pfam" id="PF02770"/>
    </source>
</evidence>
<keyword evidence="3 6" id="KW-0285">Flavoprotein</keyword>
<evidence type="ECO:0000256" key="5">
    <source>
        <dbReference type="ARBA" id="ARBA00023002"/>
    </source>
</evidence>
<dbReference type="PANTHER" id="PTHR43292:SF3">
    <property type="entry name" value="ACYL-COA DEHYDROGENASE FADE29"/>
    <property type="match status" value="1"/>
</dbReference>
<dbReference type="SUPFAM" id="SSF56645">
    <property type="entry name" value="Acyl-CoA dehydrogenase NM domain-like"/>
    <property type="match status" value="1"/>
</dbReference>
<feature type="domain" description="Acyl-CoA dehydrogenase/oxidase C-terminal" evidence="7">
    <location>
        <begin position="240"/>
        <end position="386"/>
    </location>
</feature>
<dbReference type="InterPro" id="IPR037069">
    <property type="entry name" value="AcylCoA_DH/ox_N_sf"/>
</dbReference>
<dbReference type="AlphaFoldDB" id="A0A934ME31"/>
<dbReference type="InterPro" id="IPR046373">
    <property type="entry name" value="Acyl-CoA_Oxase/DH_mid-dom_sf"/>
</dbReference>
<proteinExistence type="inferred from homology"/>
<dbReference type="RefSeq" id="WP_198882942.1">
    <property type="nucleotide sequence ID" value="NZ_JAEKJA010000012.1"/>
</dbReference>
<feature type="domain" description="Acyl-CoA oxidase/dehydrogenase middle" evidence="8">
    <location>
        <begin position="134"/>
        <end position="228"/>
    </location>
</feature>
<dbReference type="InterPro" id="IPR013786">
    <property type="entry name" value="AcylCoA_DH/ox_N"/>
</dbReference>
<keyword evidence="5 6" id="KW-0560">Oxidoreductase</keyword>
<evidence type="ECO:0000256" key="2">
    <source>
        <dbReference type="ARBA" id="ARBA00009347"/>
    </source>
</evidence>
<evidence type="ECO:0000256" key="6">
    <source>
        <dbReference type="RuleBase" id="RU362125"/>
    </source>
</evidence>
<dbReference type="GO" id="GO:0050660">
    <property type="term" value="F:flavin adenine dinucleotide binding"/>
    <property type="evidence" value="ECO:0007669"/>
    <property type="project" value="InterPro"/>
</dbReference>
<evidence type="ECO:0000256" key="3">
    <source>
        <dbReference type="ARBA" id="ARBA00022630"/>
    </source>
</evidence>
<keyword evidence="11" id="KW-1185">Reference proteome</keyword>
<dbReference type="FunFam" id="2.40.110.10:FF:000011">
    <property type="entry name" value="Acyl-CoA dehydrogenase FadE34"/>
    <property type="match status" value="1"/>
</dbReference>
<dbReference type="Pfam" id="PF00441">
    <property type="entry name" value="Acyl-CoA_dh_1"/>
    <property type="match status" value="1"/>
</dbReference>
<dbReference type="Gene3D" id="2.40.110.10">
    <property type="entry name" value="Butyryl-CoA Dehydrogenase, subunit A, domain 2"/>
    <property type="match status" value="1"/>
</dbReference>
<protein>
    <submittedName>
        <fullName evidence="10">Acyl-CoA dehydrogenase family protein</fullName>
    </submittedName>
</protein>
<evidence type="ECO:0000256" key="1">
    <source>
        <dbReference type="ARBA" id="ARBA00001974"/>
    </source>
</evidence>
<dbReference type="Gene3D" id="1.10.540.10">
    <property type="entry name" value="Acyl-CoA dehydrogenase/oxidase, N-terminal domain"/>
    <property type="match status" value="1"/>
</dbReference>
<dbReference type="GO" id="GO:0016627">
    <property type="term" value="F:oxidoreductase activity, acting on the CH-CH group of donors"/>
    <property type="evidence" value="ECO:0007669"/>
    <property type="project" value="InterPro"/>
</dbReference>
<comment type="cofactor">
    <cofactor evidence="1 6">
        <name>FAD</name>
        <dbReference type="ChEBI" id="CHEBI:57692"/>
    </cofactor>
</comment>
<dbReference type="InterPro" id="IPR052161">
    <property type="entry name" value="Mycobact_Acyl-CoA_DH"/>
</dbReference>
<comment type="caution">
    <text evidence="10">The sequence shown here is derived from an EMBL/GenBank/DDBJ whole genome shotgun (WGS) entry which is preliminary data.</text>
</comment>
<evidence type="ECO:0000259" key="7">
    <source>
        <dbReference type="Pfam" id="PF00441"/>
    </source>
</evidence>
<evidence type="ECO:0000313" key="11">
    <source>
        <dbReference type="Proteomes" id="UP000609531"/>
    </source>
</evidence>
<dbReference type="InterPro" id="IPR009075">
    <property type="entry name" value="AcylCo_DH/oxidase_C"/>
</dbReference>
<dbReference type="Pfam" id="PF02770">
    <property type="entry name" value="Acyl-CoA_dh_M"/>
    <property type="match status" value="1"/>
</dbReference>
<name>A0A934ME31_9HYPH</name>
<dbReference type="GO" id="GO:0005886">
    <property type="term" value="C:plasma membrane"/>
    <property type="evidence" value="ECO:0007669"/>
    <property type="project" value="TreeGrafter"/>
</dbReference>
<gene>
    <name evidence="10" type="ORF">JCR33_15145</name>
</gene>
<dbReference type="Proteomes" id="UP000609531">
    <property type="component" value="Unassembled WGS sequence"/>
</dbReference>
<dbReference type="EMBL" id="JAEKJA010000012">
    <property type="protein sequence ID" value="MBJ3777042.1"/>
    <property type="molecule type" value="Genomic_DNA"/>
</dbReference>
<dbReference type="InterPro" id="IPR009100">
    <property type="entry name" value="AcylCoA_DH/oxidase_NM_dom_sf"/>
</dbReference>
<accession>A0A934ME31</accession>
<organism evidence="10 11">
    <name type="scientific">Acuticoccus mangrovi</name>
    <dbReference type="NCBI Taxonomy" id="2796142"/>
    <lineage>
        <taxon>Bacteria</taxon>
        <taxon>Pseudomonadati</taxon>
        <taxon>Pseudomonadota</taxon>
        <taxon>Alphaproteobacteria</taxon>
        <taxon>Hyphomicrobiales</taxon>
        <taxon>Amorphaceae</taxon>
        <taxon>Acuticoccus</taxon>
    </lineage>
</organism>
<dbReference type="SUPFAM" id="SSF47203">
    <property type="entry name" value="Acyl-CoA dehydrogenase C-terminal domain-like"/>
    <property type="match status" value="1"/>
</dbReference>
<keyword evidence="4 6" id="KW-0274">FAD</keyword>
<dbReference type="InterPro" id="IPR036250">
    <property type="entry name" value="AcylCo_DH-like_C"/>
</dbReference>
<feature type="domain" description="Acyl-CoA dehydrogenase/oxidase N-terminal" evidence="9">
    <location>
        <begin position="22"/>
        <end position="130"/>
    </location>
</feature>
<evidence type="ECO:0000256" key="4">
    <source>
        <dbReference type="ARBA" id="ARBA00022827"/>
    </source>
</evidence>
<dbReference type="PANTHER" id="PTHR43292">
    <property type="entry name" value="ACYL-COA DEHYDROGENASE"/>
    <property type="match status" value="1"/>
</dbReference>
<evidence type="ECO:0000259" key="9">
    <source>
        <dbReference type="Pfam" id="PF02771"/>
    </source>
</evidence>
<comment type="similarity">
    <text evidence="2 6">Belongs to the acyl-CoA dehydrogenase family.</text>
</comment>
<reference evidence="10" key="1">
    <citation type="submission" date="2020-12" db="EMBL/GenBank/DDBJ databases">
        <title>Bacterial taxonomy.</title>
        <authorList>
            <person name="Pan X."/>
        </authorList>
    </citation>
    <scope>NUCLEOTIDE SEQUENCE</scope>
    <source>
        <strain evidence="10">B2012</strain>
    </source>
</reference>